<sequence length="67" mass="7609">MVTPVNHLVVKKREILYRRRLFPIGRPPAIGHRYGGRNTTAVRCPDAARETVNSLSRRETARRQVGG</sequence>
<feature type="compositionally biased region" description="Basic and acidic residues" evidence="1">
    <location>
        <begin position="56"/>
        <end position="67"/>
    </location>
</feature>
<reference evidence="2" key="1">
    <citation type="journal article" date="2020" name="mSystems">
        <title>Genome- and Community-Level Interaction Insights into Carbon Utilization and Element Cycling Functions of Hydrothermarchaeota in Hydrothermal Sediment.</title>
        <authorList>
            <person name="Zhou Z."/>
            <person name="Liu Y."/>
            <person name="Xu W."/>
            <person name="Pan J."/>
            <person name="Luo Z.H."/>
            <person name="Li M."/>
        </authorList>
    </citation>
    <scope>NUCLEOTIDE SEQUENCE [LARGE SCALE GENOMIC DNA]</scope>
    <source>
        <strain evidence="2">SpSt-339</strain>
    </source>
</reference>
<gene>
    <name evidence="2" type="ORF">ENQ76_15125</name>
</gene>
<organism evidence="2">
    <name type="scientific">Schlesneria paludicola</name>
    <dbReference type="NCBI Taxonomy" id="360056"/>
    <lineage>
        <taxon>Bacteria</taxon>
        <taxon>Pseudomonadati</taxon>
        <taxon>Planctomycetota</taxon>
        <taxon>Planctomycetia</taxon>
        <taxon>Planctomycetales</taxon>
        <taxon>Planctomycetaceae</taxon>
        <taxon>Schlesneria</taxon>
    </lineage>
</organism>
<evidence type="ECO:0000256" key="1">
    <source>
        <dbReference type="SAM" id="MobiDB-lite"/>
    </source>
</evidence>
<comment type="caution">
    <text evidence="2">The sequence shown here is derived from an EMBL/GenBank/DDBJ whole genome shotgun (WGS) entry which is preliminary data.</text>
</comment>
<name>A0A7C2P2S2_9PLAN</name>
<dbReference type="EMBL" id="DSOK01000415">
    <property type="protein sequence ID" value="HEN16792.1"/>
    <property type="molecule type" value="Genomic_DNA"/>
</dbReference>
<dbReference type="AlphaFoldDB" id="A0A7C2P2S2"/>
<evidence type="ECO:0000313" key="2">
    <source>
        <dbReference type="EMBL" id="HEN16792.1"/>
    </source>
</evidence>
<proteinExistence type="predicted"/>
<protein>
    <submittedName>
        <fullName evidence="2">Uncharacterized protein</fullName>
    </submittedName>
</protein>
<accession>A0A7C2P2S2</accession>
<feature type="region of interest" description="Disordered" evidence="1">
    <location>
        <begin position="48"/>
        <end position="67"/>
    </location>
</feature>